<keyword evidence="3" id="KW-1185">Reference proteome</keyword>
<dbReference type="Proteomes" id="UP000646365">
    <property type="component" value="Unassembled WGS sequence"/>
</dbReference>
<reference evidence="2" key="1">
    <citation type="journal article" date="2014" name="Int. J. Syst. Evol. Microbiol.">
        <title>Complete genome sequence of Corynebacterium casei LMG S-19264T (=DSM 44701T), isolated from a smear-ripened cheese.</title>
        <authorList>
            <consortium name="US DOE Joint Genome Institute (JGI-PGF)"/>
            <person name="Walter F."/>
            <person name="Albersmeier A."/>
            <person name="Kalinowski J."/>
            <person name="Ruckert C."/>
        </authorList>
    </citation>
    <scope>NUCLEOTIDE SEQUENCE</scope>
    <source>
        <strain evidence="2">CGMCC 1.15725</strain>
    </source>
</reference>
<gene>
    <name evidence="2" type="ORF">GCM10011611_17270</name>
</gene>
<proteinExistence type="predicted"/>
<comment type="caution">
    <text evidence="2">The sequence shown here is derived from an EMBL/GenBank/DDBJ whole genome shotgun (WGS) entry which is preliminary data.</text>
</comment>
<sequence>MNSKGSTSAVSPAQSDTQPSADTGSAPSSQKATHKTHHAKPTGSSKTSGSKSTDHDADMLNQQELGKIQSPKS</sequence>
<dbReference type="EMBL" id="BMJQ01000004">
    <property type="protein sequence ID" value="GGF12177.1"/>
    <property type="molecule type" value="Genomic_DNA"/>
</dbReference>
<evidence type="ECO:0000313" key="2">
    <source>
        <dbReference type="EMBL" id="GGF12177.1"/>
    </source>
</evidence>
<evidence type="ECO:0000256" key="1">
    <source>
        <dbReference type="SAM" id="MobiDB-lite"/>
    </source>
</evidence>
<accession>A0A8J3E2M3</accession>
<feature type="compositionally biased region" description="Low complexity" evidence="1">
    <location>
        <begin position="42"/>
        <end position="51"/>
    </location>
</feature>
<reference evidence="2" key="2">
    <citation type="submission" date="2020-09" db="EMBL/GenBank/DDBJ databases">
        <authorList>
            <person name="Sun Q."/>
            <person name="Zhou Y."/>
        </authorList>
    </citation>
    <scope>NUCLEOTIDE SEQUENCE</scope>
    <source>
        <strain evidence="2">CGMCC 1.15725</strain>
    </source>
</reference>
<protein>
    <submittedName>
        <fullName evidence="2">Uncharacterized protein</fullName>
    </submittedName>
</protein>
<dbReference type="AlphaFoldDB" id="A0A8J3E2M3"/>
<feature type="region of interest" description="Disordered" evidence="1">
    <location>
        <begin position="1"/>
        <end position="73"/>
    </location>
</feature>
<feature type="compositionally biased region" description="Polar residues" evidence="1">
    <location>
        <begin position="1"/>
        <end position="31"/>
    </location>
</feature>
<feature type="compositionally biased region" description="Polar residues" evidence="1">
    <location>
        <begin position="60"/>
        <end position="73"/>
    </location>
</feature>
<name>A0A8J3E2M3_9PROT</name>
<organism evidence="2 3">
    <name type="scientific">Aliidongia dinghuensis</name>
    <dbReference type="NCBI Taxonomy" id="1867774"/>
    <lineage>
        <taxon>Bacteria</taxon>
        <taxon>Pseudomonadati</taxon>
        <taxon>Pseudomonadota</taxon>
        <taxon>Alphaproteobacteria</taxon>
        <taxon>Rhodospirillales</taxon>
        <taxon>Dongiaceae</taxon>
        <taxon>Aliidongia</taxon>
    </lineage>
</organism>
<evidence type="ECO:0000313" key="3">
    <source>
        <dbReference type="Proteomes" id="UP000646365"/>
    </source>
</evidence>